<dbReference type="SMART" id="SM00320">
    <property type="entry name" value="WD40"/>
    <property type="match status" value="4"/>
</dbReference>
<dbReference type="GO" id="GO:0005769">
    <property type="term" value="C:early endosome"/>
    <property type="evidence" value="ECO:0007669"/>
    <property type="project" value="TreeGrafter"/>
</dbReference>
<accession>A0AAW2HUA0</accession>
<proteinExistence type="predicted"/>
<evidence type="ECO:0000256" key="7">
    <source>
        <dbReference type="PROSITE-ProRule" id="PRU00221"/>
    </source>
</evidence>
<organism evidence="9">
    <name type="scientific">Menopon gallinae</name>
    <name type="common">poultry shaft louse</name>
    <dbReference type="NCBI Taxonomy" id="328185"/>
    <lineage>
        <taxon>Eukaryota</taxon>
        <taxon>Metazoa</taxon>
        <taxon>Ecdysozoa</taxon>
        <taxon>Arthropoda</taxon>
        <taxon>Hexapoda</taxon>
        <taxon>Insecta</taxon>
        <taxon>Pterygota</taxon>
        <taxon>Neoptera</taxon>
        <taxon>Paraneoptera</taxon>
        <taxon>Psocodea</taxon>
        <taxon>Troctomorpha</taxon>
        <taxon>Phthiraptera</taxon>
        <taxon>Amblycera</taxon>
        <taxon>Menoponidae</taxon>
        <taxon>Menopon</taxon>
    </lineage>
</organism>
<evidence type="ECO:0000256" key="4">
    <source>
        <dbReference type="ARBA" id="ARBA00022771"/>
    </source>
</evidence>
<dbReference type="InterPro" id="IPR017455">
    <property type="entry name" value="Znf_FYVE-rel"/>
</dbReference>
<dbReference type="SMART" id="SM00064">
    <property type="entry name" value="FYVE"/>
    <property type="match status" value="1"/>
</dbReference>
<feature type="domain" description="FYVE-type" evidence="8">
    <location>
        <begin position="261"/>
        <end position="332"/>
    </location>
</feature>
<protein>
    <recommendedName>
        <fullName evidence="8">FYVE-type domain-containing protein</fullName>
    </recommendedName>
</protein>
<evidence type="ECO:0000256" key="1">
    <source>
        <dbReference type="ARBA" id="ARBA00022574"/>
    </source>
</evidence>
<dbReference type="InterPro" id="IPR000306">
    <property type="entry name" value="Znf_FYVE"/>
</dbReference>
<dbReference type="PROSITE" id="PS50178">
    <property type="entry name" value="ZF_FYVE"/>
    <property type="match status" value="1"/>
</dbReference>
<evidence type="ECO:0000256" key="2">
    <source>
        <dbReference type="ARBA" id="ARBA00022723"/>
    </source>
</evidence>
<dbReference type="PROSITE" id="PS50294">
    <property type="entry name" value="WD_REPEATS_REGION"/>
    <property type="match status" value="2"/>
</dbReference>
<name>A0AAW2HUA0_9NEOP</name>
<dbReference type="PANTHER" id="PTHR46189:SF1">
    <property type="entry name" value="LD41958P"/>
    <property type="match status" value="1"/>
</dbReference>
<keyword evidence="5" id="KW-0862">Zinc</keyword>
<keyword evidence="3" id="KW-0677">Repeat</keyword>
<dbReference type="InterPro" id="IPR019775">
    <property type="entry name" value="WD40_repeat_CS"/>
</dbReference>
<dbReference type="PROSITE" id="PS50082">
    <property type="entry name" value="WD_REPEATS_2"/>
    <property type="match status" value="2"/>
</dbReference>
<dbReference type="InterPro" id="IPR042234">
    <property type="entry name" value="WDFY1/WDFY2"/>
</dbReference>
<feature type="repeat" description="WD" evidence="7">
    <location>
        <begin position="342"/>
        <end position="380"/>
    </location>
</feature>
<dbReference type="Gene3D" id="3.30.40.10">
    <property type="entry name" value="Zinc/RING finger domain, C3HC4 (zinc finger)"/>
    <property type="match status" value="1"/>
</dbReference>
<dbReference type="EMBL" id="JARGDH010000003">
    <property type="protein sequence ID" value="KAL0273537.1"/>
    <property type="molecule type" value="Genomic_DNA"/>
</dbReference>
<comment type="caution">
    <text evidence="9">The sequence shown here is derived from an EMBL/GenBank/DDBJ whole genome shotgun (WGS) entry which is preliminary data.</text>
</comment>
<dbReference type="InterPro" id="IPR013083">
    <property type="entry name" value="Znf_RING/FYVE/PHD"/>
</dbReference>
<dbReference type="Pfam" id="PF00400">
    <property type="entry name" value="WD40"/>
    <property type="match status" value="4"/>
</dbReference>
<keyword evidence="2" id="KW-0479">Metal-binding</keyword>
<dbReference type="InterPro" id="IPR011011">
    <property type="entry name" value="Znf_FYVE_PHD"/>
</dbReference>
<evidence type="ECO:0000259" key="8">
    <source>
        <dbReference type="PROSITE" id="PS50178"/>
    </source>
</evidence>
<dbReference type="InterPro" id="IPR001680">
    <property type="entry name" value="WD40_rpt"/>
</dbReference>
<keyword evidence="1 7" id="KW-0853">WD repeat</keyword>
<dbReference type="GO" id="GO:0008270">
    <property type="term" value="F:zinc ion binding"/>
    <property type="evidence" value="ECO:0007669"/>
    <property type="project" value="UniProtKB-KW"/>
</dbReference>
<dbReference type="AlphaFoldDB" id="A0AAW2HUA0"/>
<dbReference type="SUPFAM" id="SSF57903">
    <property type="entry name" value="FYVE/PHD zinc finger"/>
    <property type="match status" value="1"/>
</dbReference>
<dbReference type="Gene3D" id="2.130.10.10">
    <property type="entry name" value="YVTN repeat-like/Quinoprotein amine dehydrogenase"/>
    <property type="match status" value="3"/>
</dbReference>
<evidence type="ECO:0000256" key="6">
    <source>
        <dbReference type="PROSITE-ProRule" id="PRU00091"/>
    </source>
</evidence>
<reference evidence="9" key="1">
    <citation type="journal article" date="2024" name="Gigascience">
        <title>Chromosome-level genome of the poultry shaft louse Menopon gallinae provides insight into the host-switching and adaptive evolution of parasitic lice.</title>
        <authorList>
            <person name="Xu Y."/>
            <person name="Ma L."/>
            <person name="Liu S."/>
            <person name="Liang Y."/>
            <person name="Liu Q."/>
            <person name="He Z."/>
            <person name="Tian L."/>
            <person name="Duan Y."/>
            <person name="Cai W."/>
            <person name="Li H."/>
            <person name="Song F."/>
        </authorList>
    </citation>
    <scope>NUCLEOTIDE SEQUENCE</scope>
    <source>
        <strain evidence="9">Cailab_2023a</strain>
    </source>
</reference>
<dbReference type="CDD" id="cd15718">
    <property type="entry name" value="FYVE_WDFY1_like"/>
    <property type="match status" value="1"/>
</dbReference>
<evidence type="ECO:0000313" key="9">
    <source>
        <dbReference type="EMBL" id="KAL0273537.1"/>
    </source>
</evidence>
<dbReference type="FunFam" id="3.30.40.10:FF:000105">
    <property type="entry name" value="WD repeat and FYVE domain-containing protein 2"/>
    <property type="match status" value="1"/>
</dbReference>
<dbReference type="PANTHER" id="PTHR46189">
    <property type="entry name" value="LD41958P"/>
    <property type="match status" value="1"/>
</dbReference>
<keyword evidence="4 6" id="KW-0863">Zinc-finger</keyword>
<dbReference type="InterPro" id="IPR036322">
    <property type="entry name" value="WD40_repeat_dom_sf"/>
</dbReference>
<dbReference type="PROSITE" id="PS00678">
    <property type="entry name" value="WD_REPEATS_1"/>
    <property type="match status" value="2"/>
</dbReference>
<dbReference type="SUPFAM" id="SSF50978">
    <property type="entry name" value="WD40 repeat-like"/>
    <property type="match status" value="1"/>
</dbReference>
<evidence type="ECO:0000256" key="5">
    <source>
        <dbReference type="ARBA" id="ARBA00022833"/>
    </source>
</evidence>
<sequence length="380" mass="42720">MASLVDGGAGSGDKYNSTKKPVLVSKLEGCSDDINAAIIIPGEDGVISVSDDRTVRVWLKRDSGQYWPSICHYMPVGATSLSYCSHTKQLFVGLENGTISEFLLGDDYNQIIFTRDYLSHQGQVSAVEYSLDDKWVLSVGHDKYFHFHCTQTGKQIGGHQGDAWFTALQYDTQTKHAFIGDYSGQITMLKLSSNGCQVIIPFVIVWDIGGQRGTAYELQGHRNKVTSLRYAGRKKILFSGGEDSIIVVWDMAKPRKETSEWKESNICQRCGRPFFWNVRAMMDQRQMGMRQHHCRYCGQAVCAKCSTARSTIPVMGFEFDVRVCEPCHMLLRSSDLTSLATFTDAKHSIVCMDLDESRDRLLTVGQDRLMKIWDISPLTQ</sequence>
<dbReference type="InterPro" id="IPR015943">
    <property type="entry name" value="WD40/YVTN_repeat-like_dom_sf"/>
</dbReference>
<dbReference type="Pfam" id="PF01363">
    <property type="entry name" value="FYVE"/>
    <property type="match status" value="1"/>
</dbReference>
<feature type="repeat" description="WD" evidence="7">
    <location>
        <begin position="218"/>
        <end position="259"/>
    </location>
</feature>
<gene>
    <name evidence="9" type="ORF">PYX00_006168</name>
</gene>
<evidence type="ECO:0000256" key="3">
    <source>
        <dbReference type="ARBA" id="ARBA00022737"/>
    </source>
</evidence>